<dbReference type="Proteomes" id="UP001595816">
    <property type="component" value="Unassembled WGS sequence"/>
</dbReference>
<dbReference type="EMBL" id="JBHSAY010000032">
    <property type="protein sequence ID" value="MFC4136549.1"/>
    <property type="molecule type" value="Genomic_DNA"/>
</dbReference>
<comment type="caution">
    <text evidence="3">The sequence shown here is derived from an EMBL/GenBank/DDBJ whole genome shotgun (WGS) entry which is preliminary data.</text>
</comment>
<proteinExistence type="predicted"/>
<sequence>MALDVDPETITDKASLGAQLSALHSRRNRAIRLLSEQSGYSPNQVRNLIRGANVPRDTDQFAGLVRAMGADASVVDAFVRAVHRIRAANADRSAAPAEPDSAEPELTPPSHEYPALVVAEDPWGDPGMAGVVEDRVRRLHEAYEEGANDPKSVALPIPKTRMERQKRRATIGSLVVALLLTTTAVWIWSVIEEPQPTAQPPAAWPTGIFDDHPLRPTTSLTSASTPTTSGPTSAGPSRSISPTTASTEKSRPAVNVTTGAPAQQSTPTSGNAGQNPPASPVWHYPISVSATEGVWERVAPNTGATAVASRWPGDVLEIVCQINNGDWDGTNYNPSNRTQQFRTWDKLSNGRWIYDFWVDTPPVAADGYSPGIAHC</sequence>
<dbReference type="RefSeq" id="WP_253760735.1">
    <property type="nucleotide sequence ID" value="NZ_JAMZDZ010000001.1"/>
</dbReference>
<feature type="region of interest" description="Disordered" evidence="1">
    <location>
        <begin position="196"/>
        <end position="280"/>
    </location>
</feature>
<feature type="transmembrane region" description="Helical" evidence="2">
    <location>
        <begin position="169"/>
        <end position="191"/>
    </location>
</feature>
<keyword evidence="2" id="KW-1133">Transmembrane helix</keyword>
<evidence type="ECO:0000313" key="4">
    <source>
        <dbReference type="Proteomes" id="UP001595816"/>
    </source>
</evidence>
<name>A0ABV8M1G1_9ACTN</name>
<evidence type="ECO:0000256" key="2">
    <source>
        <dbReference type="SAM" id="Phobius"/>
    </source>
</evidence>
<gene>
    <name evidence="3" type="ORF">ACFOZ4_38580</name>
</gene>
<evidence type="ECO:0008006" key="5">
    <source>
        <dbReference type="Google" id="ProtNLM"/>
    </source>
</evidence>
<keyword evidence="4" id="KW-1185">Reference proteome</keyword>
<keyword evidence="2" id="KW-0472">Membrane</keyword>
<evidence type="ECO:0000256" key="1">
    <source>
        <dbReference type="SAM" id="MobiDB-lite"/>
    </source>
</evidence>
<reference evidence="4" key="1">
    <citation type="journal article" date="2019" name="Int. J. Syst. Evol. Microbiol.">
        <title>The Global Catalogue of Microorganisms (GCM) 10K type strain sequencing project: providing services to taxonomists for standard genome sequencing and annotation.</title>
        <authorList>
            <consortium name="The Broad Institute Genomics Platform"/>
            <consortium name="The Broad Institute Genome Sequencing Center for Infectious Disease"/>
            <person name="Wu L."/>
            <person name="Ma J."/>
        </authorList>
    </citation>
    <scope>NUCLEOTIDE SEQUENCE [LARGE SCALE GENOMIC DNA]</scope>
    <source>
        <strain evidence="4">CGMCC 4.7289</strain>
    </source>
</reference>
<organism evidence="3 4">
    <name type="scientific">Hamadaea flava</name>
    <dbReference type="NCBI Taxonomy" id="1742688"/>
    <lineage>
        <taxon>Bacteria</taxon>
        <taxon>Bacillati</taxon>
        <taxon>Actinomycetota</taxon>
        <taxon>Actinomycetes</taxon>
        <taxon>Micromonosporales</taxon>
        <taxon>Micromonosporaceae</taxon>
        <taxon>Hamadaea</taxon>
    </lineage>
</organism>
<evidence type="ECO:0000313" key="3">
    <source>
        <dbReference type="EMBL" id="MFC4136549.1"/>
    </source>
</evidence>
<feature type="region of interest" description="Disordered" evidence="1">
    <location>
        <begin position="89"/>
        <end position="109"/>
    </location>
</feature>
<feature type="compositionally biased region" description="Polar residues" evidence="1">
    <location>
        <begin position="255"/>
        <end position="276"/>
    </location>
</feature>
<feature type="compositionally biased region" description="Low complexity" evidence="1">
    <location>
        <begin position="215"/>
        <end position="239"/>
    </location>
</feature>
<accession>A0ABV8M1G1</accession>
<feature type="compositionally biased region" description="Low complexity" evidence="1">
    <location>
        <begin position="89"/>
        <end position="99"/>
    </location>
</feature>
<protein>
    <recommendedName>
        <fullName evidence="5">Helix-turn-helix domain-containing protein</fullName>
    </recommendedName>
</protein>
<keyword evidence="2" id="KW-0812">Transmembrane</keyword>